<sequence>MAPLLGKMAVSICLEIIRSGLWRKRSAKILAAAITCPTRDKKRDQRKSHSCNGEVTTVLFVNQLYVIRWMGISFLVLIACSVKSLFHVYKCRLPRYLLVFEVPLKQWL</sequence>
<reference evidence="2" key="1">
    <citation type="submission" date="2021-01" db="UniProtKB">
        <authorList>
            <consortium name="EnsemblPlants"/>
        </authorList>
    </citation>
    <scope>IDENTIFICATION</scope>
</reference>
<accession>A0A7N0UQW3</accession>
<keyword evidence="1" id="KW-0812">Transmembrane</keyword>
<proteinExistence type="predicted"/>
<organism evidence="2 3">
    <name type="scientific">Kalanchoe fedtschenkoi</name>
    <name type="common">Lavender scallops</name>
    <name type="synonym">South American air plant</name>
    <dbReference type="NCBI Taxonomy" id="63787"/>
    <lineage>
        <taxon>Eukaryota</taxon>
        <taxon>Viridiplantae</taxon>
        <taxon>Streptophyta</taxon>
        <taxon>Embryophyta</taxon>
        <taxon>Tracheophyta</taxon>
        <taxon>Spermatophyta</taxon>
        <taxon>Magnoliopsida</taxon>
        <taxon>eudicotyledons</taxon>
        <taxon>Gunneridae</taxon>
        <taxon>Pentapetalae</taxon>
        <taxon>Saxifragales</taxon>
        <taxon>Crassulaceae</taxon>
        <taxon>Kalanchoe</taxon>
    </lineage>
</organism>
<dbReference type="Proteomes" id="UP000594263">
    <property type="component" value="Unplaced"/>
</dbReference>
<dbReference type="AlphaFoldDB" id="A0A7N0UQW3"/>
<evidence type="ECO:0000313" key="2">
    <source>
        <dbReference type="EnsemblPlants" id="Kaladp0080s0043.1.v1.1.CDS.1"/>
    </source>
</evidence>
<dbReference type="EnsemblPlants" id="Kaladp0080s0043.1.v1.1">
    <property type="protein sequence ID" value="Kaladp0080s0043.1.v1.1.CDS.1"/>
    <property type="gene ID" value="Kaladp0080s0043.v1.1"/>
</dbReference>
<keyword evidence="1" id="KW-0472">Membrane</keyword>
<keyword evidence="3" id="KW-1185">Reference proteome</keyword>
<evidence type="ECO:0000256" key="1">
    <source>
        <dbReference type="SAM" id="Phobius"/>
    </source>
</evidence>
<keyword evidence="1" id="KW-1133">Transmembrane helix</keyword>
<dbReference type="Gramene" id="Kaladp0080s0043.1.v1.1">
    <property type="protein sequence ID" value="Kaladp0080s0043.1.v1.1.CDS.1"/>
    <property type="gene ID" value="Kaladp0080s0043.v1.1"/>
</dbReference>
<protein>
    <submittedName>
        <fullName evidence="2">Uncharacterized protein</fullName>
    </submittedName>
</protein>
<name>A0A7N0UQW3_KALFE</name>
<feature type="transmembrane region" description="Helical" evidence="1">
    <location>
        <begin position="66"/>
        <end position="86"/>
    </location>
</feature>
<evidence type="ECO:0000313" key="3">
    <source>
        <dbReference type="Proteomes" id="UP000594263"/>
    </source>
</evidence>